<dbReference type="PANTHER" id="PTHR24036">
    <property type="entry name" value="SKELETOR-RELATED"/>
    <property type="match status" value="1"/>
</dbReference>
<evidence type="ECO:0000313" key="4">
    <source>
        <dbReference type="Proteomes" id="UP001608902"/>
    </source>
</evidence>
<feature type="domain" description="DM13" evidence="2">
    <location>
        <begin position="132"/>
        <end position="248"/>
    </location>
</feature>
<dbReference type="PANTHER" id="PTHR24036:SF5">
    <property type="entry name" value="THROMBOMODULIN"/>
    <property type="match status" value="1"/>
</dbReference>
<proteinExistence type="predicted"/>
<dbReference type="SMART" id="SM00686">
    <property type="entry name" value="DM13"/>
    <property type="match status" value="1"/>
</dbReference>
<dbReference type="AlphaFoldDB" id="A0ABD6EJL2"/>
<evidence type="ECO:0000259" key="2">
    <source>
        <dbReference type="PROSITE" id="PS51549"/>
    </source>
</evidence>
<dbReference type="Proteomes" id="UP001608902">
    <property type="component" value="Unassembled WGS sequence"/>
</dbReference>
<comment type="caution">
    <text evidence="3">The sequence shown here is derived from an EMBL/GenBank/DDBJ whole genome shotgun (WGS) entry which is preliminary data.</text>
</comment>
<sequence>MICALSTALVTSKPYYGVLLGEIDAPGVHGKVWIANETMLQLTHFTLSGQQLVFSGNGKFAEAPQLFLYVQSDGRSYLQPLPQQPLSFENQRIIVQVPGTLSEWKFFGVSNKKFAETGKLLSGVRLSQNLPQPYCCINGLPNGEHGTKSGKISIIDSQTFRIEKFSFYGTEAPDGWIVAGQLPVSGDGNQLIVHGHDTFDHHCPLKEDYYANTDLIAELPEGTNVYDTNYLSLYCVAYSVDFGHVEFNLSRANNPVPVHLPPVRTSPFPILQKIPCPNA</sequence>
<dbReference type="InterPro" id="IPR052126">
    <property type="entry name" value="Spindle_Org/Thrombomodulin"/>
</dbReference>
<reference evidence="3 4" key="1">
    <citation type="submission" date="2024-08" db="EMBL/GenBank/DDBJ databases">
        <title>Gnathostoma spinigerum genome.</title>
        <authorList>
            <person name="Gonzalez-Bertolin B."/>
            <person name="Monzon S."/>
            <person name="Zaballos A."/>
            <person name="Jimenez P."/>
            <person name="Dekumyoy P."/>
            <person name="Varona S."/>
            <person name="Cuesta I."/>
            <person name="Sumanam S."/>
            <person name="Adisakwattana P."/>
            <person name="Gasser R.B."/>
            <person name="Hernandez-Gonzalez A."/>
            <person name="Young N.D."/>
            <person name="Perteguer M.J."/>
        </authorList>
    </citation>
    <scope>NUCLEOTIDE SEQUENCE [LARGE SCALE GENOMIC DNA]</scope>
    <source>
        <strain evidence="3">AL3</strain>
        <tissue evidence="3">Liver</tissue>
    </source>
</reference>
<keyword evidence="1" id="KW-0677">Repeat</keyword>
<organism evidence="3 4">
    <name type="scientific">Gnathostoma spinigerum</name>
    <dbReference type="NCBI Taxonomy" id="75299"/>
    <lineage>
        <taxon>Eukaryota</taxon>
        <taxon>Metazoa</taxon>
        <taxon>Ecdysozoa</taxon>
        <taxon>Nematoda</taxon>
        <taxon>Chromadorea</taxon>
        <taxon>Rhabditida</taxon>
        <taxon>Spirurina</taxon>
        <taxon>Gnathostomatomorpha</taxon>
        <taxon>Gnathostomatoidea</taxon>
        <taxon>Gnathostomatidae</taxon>
        <taxon>Gnathostoma</taxon>
    </lineage>
</organism>
<evidence type="ECO:0000256" key="1">
    <source>
        <dbReference type="ARBA" id="ARBA00022737"/>
    </source>
</evidence>
<accession>A0ABD6EJL2</accession>
<name>A0ABD6EJL2_9BILA</name>
<evidence type="ECO:0000313" key="3">
    <source>
        <dbReference type="EMBL" id="MFH4976877.1"/>
    </source>
</evidence>
<dbReference type="PROSITE" id="PS51549">
    <property type="entry name" value="DM13"/>
    <property type="match status" value="1"/>
</dbReference>
<gene>
    <name evidence="3" type="ORF">AB6A40_003586</name>
</gene>
<keyword evidence="4" id="KW-1185">Reference proteome</keyword>
<dbReference type="Pfam" id="PF10517">
    <property type="entry name" value="DM13"/>
    <property type="match status" value="1"/>
</dbReference>
<dbReference type="InterPro" id="IPR019545">
    <property type="entry name" value="DM13_domain"/>
</dbReference>
<dbReference type="EMBL" id="JBGFUD010001884">
    <property type="protein sequence ID" value="MFH4976877.1"/>
    <property type="molecule type" value="Genomic_DNA"/>
</dbReference>
<protein>
    <recommendedName>
        <fullName evidence="2">DM13 domain-containing protein</fullName>
    </recommendedName>
</protein>